<feature type="chain" id="PRO_5012524040" evidence="14">
    <location>
        <begin position="19"/>
        <end position="756"/>
    </location>
</feature>
<dbReference type="GO" id="GO:0004888">
    <property type="term" value="F:transmembrane signaling receptor activity"/>
    <property type="evidence" value="ECO:0007669"/>
    <property type="project" value="InterPro"/>
</dbReference>
<dbReference type="SMART" id="SM00255">
    <property type="entry name" value="TIR"/>
    <property type="match status" value="1"/>
</dbReference>
<dbReference type="InterPro" id="IPR003591">
    <property type="entry name" value="Leu-rich_rpt_typical-subtyp"/>
</dbReference>
<comment type="subcellular location">
    <subcellularLocation>
        <location evidence="1">Membrane</location>
        <topology evidence="1">Single-pass type I membrane protein</topology>
    </subcellularLocation>
</comment>
<dbReference type="AlphaFoldDB" id="A0A1Q3FJA2"/>
<keyword evidence="10 13" id="KW-0472">Membrane</keyword>
<dbReference type="SMART" id="SM00369">
    <property type="entry name" value="LRR_TYP"/>
    <property type="match status" value="5"/>
</dbReference>
<dbReference type="GO" id="GO:0002224">
    <property type="term" value="P:toll-like receptor signaling pathway"/>
    <property type="evidence" value="ECO:0007669"/>
    <property type="project" value="InterPro"/>
</dbReference>
<evidence type="ECO:0000256" key="11">
    <source>
        <dbReference type="ARBA" id="ARBA00023170"/>
    </source>
</evidence>
<evidence type="ECO:0000256" key="10">
    <source>
        <dbReference type="ARBA" id="ARBA00023136"/>
    </source>
</evidence>
<dbReference type="GO" id="GO:0045087">
    <property type="term" value="P:innate immune response"/>
    <property type="evidence" value="ECO:0007669"/>
    <property type="project" value="UniProtKB-KW"/>
</dbReference>
<keyword evidence="12" id="KW-0325">Glycoprotein</keyword>
<dbReference type="PIRSF" id="PIRSF037595">
    <property type="entry name" value="Toll-like_receptor"/>
    <property type="match status" value="1"/>
</dbReference>
<dbReference type="PANTHER" id="PTHR24365">
    <property type="entry name" value="TOLL-LIKE RECEPTOR"/>
    <property type="match status" value="1"/>
</dbReference>
<keyword evidence="9 13" id="KW-1133">Transmembrane helix</keyword>
<evidence type="ECO:0000256" key="14">
    <source>
        <dbReference type="SAM" id="SignalP"/>
    </source>
</evidence>
<dbReference type="PROSITE" id="PS51450">
    <property type="entry name" value="LRR"/>
    <property type="match status" value="2"/>
</dbReference>
<feature type="transmembrane region" description="Helical" evidence="13">
    <location>
        <begin position="550"/>
        <end position="575"/>
    </location>
</feature>
<evidence type="ECO:0000256" key="3">
    <source>
        <dbReference type="ARBA" id="ARBA00022588"/>
    </source>
</evidence>
<dbReference type="InterPro" id="IPR000157">
    <property type="entry name" value="TIR_dom"/>
</dbReference>
<evidence type="ECO:0000256" key="4">
    <source>
        <dbReference type="ARBA" id="ARBA00022614"/>
    </source>
</evidence>
<dbReference type="Pfam" id="PF13855">
    <property type="entry name" value="LRR_8"/>
    <property type="match status" value="2"/>
</dbReference>
<sequence>MEVRTVILLLLLGQSVAAQIGCQPDEDNGGVDCNGTKEELSNGFENFLPVEPGEPYRIRLRKFDYLIGVNPECILGNANNYLPWLFPNGSLVIRNSSTALDASNLKLSNNAMGSAMEKVETVLNFSNIKYLSLAYNRLTELPVDSLLHFTNLEHLSLMHNPFKQYAAEWTNRPKIPNLQSLVTLDMRHCRLGVLPADFFHDVPKLQFLFLSHNYITKLPAPLFNRLHKLVHLDLSYMDSSQREEEARMENPFMKLITGMDMDSNVFQPLNRLRFLDLSHSKLDLKAFIALSSLGAKLEYVSYCYTDLPTLMDYLFQMESIKMLDLSGNLGCGRALNEMSFSLLRNSLEVLYFKNASIFNLNWMSGLRKLRVLNLRGNFLSTLEYAPFNELVSLEALDVSNNFIQSWSCRLFSNNTQMYLLNARHNNLLLITSAMLSDFEPLKYLAVGVNTIQCTCNYVYFMQMIMGNSSDVIPQPEHHLERTATEMTFSIEHLTLYDFNETDYYCMNFTGKRRVNAIELQICSREDEGGYNNISEPVNEEPLEEVVQEYLVIYVVSSLLVILALLSVFGIYWYWFYIKYFFVILKNSAILSFFNDDKLYLDKSALVEEAPFHYDVFVSYSDNDRSWVLEEMLPNLEREDQLTVCLHERDFEVGYGILENIISCMDRSRCLMLIVSESFLLSRWCQFEMHLAQHRLLETRRDELILVLLEDIPRRKCPKTLGFLMKTKTYIKWPKERTLEKELFWKRLRKALLTSKC</sequence>
<feature type="signal peptide" evidence="14">
    <location>
        <begin position="1"/>
        <end position="18"/>
    </location>
</feature>
<proteinExistence type="inferred from homology"/>
<evidence type="ECO:0000256" key="8">
    <source>
        <dbReference type="ARBA" id="ARBA00022859"/>
    </source>
</evidence>
<dbReference type="EMBL" id="GFDL01007437">
    <property type="protein sequence ID" value="JAV27608.1"/>
    <property type="molecule type" value="Transcribed_RNA"/>
</dbReference>
<comment type="similarity">
    <text evidence="2">Belongs to the Toll-like receptor family.</text>
</comment>
<dbReference type="Gene3D" id="3.40.50.10140">
    <property type="entry name" value="Toll/interleukin-1 receptor homology (TIR) domain"/>
    <property type="match status" value="1"/>
</dbReference>
<evidence type="ECO:0000256" key="7">
    <source>
        <dbReference type="ARBA" id="ARBA00022737"/>
    </source>
</evidence>
<dbReference type="GO" id="GO:0005886">
    <property type="term" value="C:plasma membrane"/>
    <property type="evidence" value="ECO:0007669"/>
    <property type="project" value="TreeGrafter"/>
</dbReference>
<evidence type="ECO:0000256" key="6">
    <source>
        <dbReference type="ARBA" id="ARBA00022729"/>
    </source>
</evidence>
<keyword evidence="8" id="KW-0391">Immunity</keyword>
<dbReference type="PROSITE" id="PS50104">
    <property type="entry name" value="TIR"/>
    <property type="match status" value="1"/>
</dbReference>
<accession>A0A1Q3FJA2</accession>
<organism evidence="16">
    <name type="scientific">Culex tarsalis</name>
    <name type="common">Encephalitis mosquito</name>
    <dbReference type="NCBI Taxonomy" id="7177"/>
    <lineage>
        <taxon>Eukaryota</taxon>
        <taxon>Metazoa</taxon>
        <taxon>Ecdysozoa</taxon>
        <taxon>Arthropoda</taxon>
        <taxon>Hexapoda</taxon>
        <taxon>Insecta</taxon>
        <taxon>Pterygota</taxon>
        <taxon>Neoptera</taxon>
        <taxon>Endopterygota</taxon>
        <taxon>Diptera</taxon>
        <taxon>Nematocera</taxon>
        <taxon>Culicoidea</taxon>
        <taxon>Culicidae</taxon>
        <taxon>Culicinae</taxon>
        <taxon>Culicini</taxon>
        <taxon>Culex</taxon>
        <taxon>Culex</taxon>
    </lineage>
</organism>
<keyword evidence="5 13" id="KW-0812">Transmembrane</keyword>
<evidence type="ECO:0000256" key="1">
    <source>
        <dbReference type="ARBA" id="ARBA00004479"/>
    </source>
</evidence>
<keyword evidence="3" id="KW-0399">Innate immunity</keyword>
<keyword evidence="7" id="KW-0677">Repeat</keyword>
<evidence type="ECO:0000256" key="12">
    <source>
        <dbReference type="ARBA" id="ARBA00023180"/>
    </source>
</evidence>
<evidence type="ECO:0000259" key="15">
    <source>
        <dbReference type="PROSITE" id="PS50104"/>
    </source>
</evidence>
<dbReference type="PANTHER" id="PTHR24365:SF530">
    <property type="entry name" value="MSTPROX-RELATED"/>
    <property type="match status" value="1"/>
</dbReference>
<evidence type="ECO:0000256" key="13">
    <source>
        <dbReference type="SAM" id="Phobius"/>
    </source>
</evidence>
<evidence type="ECO:0000256" key="5">
    <source>
        <dbReference type="ARBA" id="ARBA00022692"/>
    </source>
</evidence>
<dbReference type="InterPro" id="IPR035897">
    <property type="entry name" value="Toll_tir_struct_dom_sf"/>
</dbReference>
<keyword evidence="4" id="KW-0433">Leucine-rich repeat</keyword>
<dbReference type="PRINTS" id="PR01537">
    <property type="entry name" value="INTRLKN1R1F"/>
</dbReference>
<dbReference type="InterPro" id="IPR032675">
    <property type="entry name" value="LRR_dom_sf"/>
</dbReference>
<dbReference type="SUPFAM" id="SSF52058">
    <property type="entry name" value="L domain-like"/>
    <property type="match status" value="1"/>
</dbReference>
<feature type="domain" description="TIR" evidence="15">
    <location>
        <begin position="611"/>
        <end position="751"/>
    </location>
</feature>
<dbReference type="InterPro" id="IPR001611">
    <property type="entry name" value="Leu-rich_rpt"/>
</dbReference>
<evidence type="ECO:0000256" key="2">
    <source>
        <dbReference type="ARBA" id="ARBA00009634"/>
    </source>
</evidence>
<keyword evidence="6 14" id="KW-0732">Signal</keyword>
<evidence type="ECO:0000256" key="9">
    <source>
        <dbReference type="ARBA" id="ARBA00022989"/>
    </source>
</evidence>
<dbReference type="InterPro" id="IPR017241">
    <property type="entry name" value="Toll-like_receptor"/>
</dbReference>
<evidence type="ECO:0000313" key="16">
    <source>
        <dbReference type="EMBL" id="JAV27608.1"/>
    </source>
</evidence>
<dbReference type="FunFam" id="3.40.50.10140:FF:000001">
    <property type="entry name" value="Toll-like receptor 2"/>
    <property type="match status" value="1"/>
</dbReference>
<dbReference type="Gene3D" id="3.80.10.10">
    <property type="entry name" value="Ribonuclease Inhibitor"/>
    <property type="match status" value="2"/>
</dbReference>
<dbReference type="SUPFAM" id="SSF52200">
    <property type="entry name" value="Toll/Interleukin receptor TIR domain"/>
    <property type="match status" value="1"/>
</dbReference>
<keyword evidence="11 16" id="KW-0675">Receptor</keyword>
<name>A0A1Q3FJA2_CULTA</name>
<dbReference type="Pfam" id="PF01582">
    <property type="entry name" value="TIR"/>
    <property type="match status" value="1"/>
</dbReference>
<protein>
    <submittedName>
        <fullName evidence="16">Putative toll-like receptor</fullName>
    </submittedName>
</protein>
<reference evidence="16" key="1">
    <citation type="submission" date="2017-01" db="EMBL/GenBank/DDBJ databases">
        <title>A deep insight into the sialotranscriptome of adult male and female Cluex tarsalis mosquitoes.</title>
        <authorList>
            <person name="Ribeiro J.M."/>
            <person name="Moreira F."/>
            <person name="Bernard K.A."/>
            <person name="Calvo E."/>
        </authorList>
    </citation>
    <scope>NUCLEOTIDE SEQUENCE</scope>
    <source>
        <strain evidence="16">Kern County</strain>
        <tissue evidence="16">Salivary glands</tissue>
    </source>
</reference>